<evidence type="ECO:0000313" key="2">
    <source>
        <dbReference type="EMBL" id="EQD54019.1"/>
    </source>
</evidence>
<dbReference type="PANTHER" id="PTHR35804">
    <property type="entry name" value="LYSINE EXPORTER LYSO"/>
    <property type="match status" value="1"/>
</dbReference>
<feature type="transmembrane region" description="Helical" evidence="1">
    <location>
        <begin position="127"/>
        <end position="146"/>
    </location>
</feature>
<protein>
    <submittedName>
        <fullName evidence="2">Membrane protein containing DUF340, prokaryotic membrane</fullName>
    </submittedName>
</protein>
<feature type="transmembrane region" description="Helical" evidence="1">
    <location>
        <begin position="101"/>
        <end position="121"/>
    </location>
</feature>
<feature type="transmembrane region" description="Helical" evidence="1">
    <location>
        <begin position="6"/>
        <end position="21"/>
    </location>
</feature>
<dbReference type="GO" id="GO:0015661">
    <property type="term" value="F:L-lysine efflux transmembrane transporter activity"/>
    <property type="evidence" value="ECO:0007669"/>
    <property type="project" value="InterPro"/>
</dbReference>
<feature type="transmembrane region" description="Helical" evidence="1">
    <location>
        <begin position="28"/>
        <end position="47"/>
    </location>
</feature>
<feature type="transmembrane region" description="Helical" evidence="1">
    <location>
        <begin position="59"/>
        <end position="80"/>
    </location>
</feature>
<dbReference type="Pfam" id="PF03956">
    <property type="entry name" value="Lys_export"/>
    <property type="match status" value="1"/>
</dbReference>
<keyword evidence="1" id="KW-0472">Membrane</keyword>
<dbReference type="EMBL" id="AUZY01006544">
    <property type="protein sequence ID" value="EQD54019.1"/>
    <property type="molecule type" value="Genomic_DNA"/>
</dbReference>
<dbReference type="InterPro" id="IPR005642">
    <property type="entry name" value="LysO"/>
</dbReference>
<keyword evidence="1" id="KW-0812">Transmembrane</keyword>
<organism evidence="2">
    <name type="scientific">mine drainage metagenome</name>
    <dbReference type="NCBI Taxonomy" id="410659"/>
    <lineage>
        <taxon>unclassified sequences</taxon>
        <taxon>metagenomes</taxon>
        <taxon>ecological metagenomes</taxon>
    </lineage>
</organism>
<proteinExistence type="predicted"/>
<feature type="transmembrane region" description="Helical" evidence="1">
    <location>
        <begin position="153"/>
        <end position="178"/>
    </location>
</feature>
<dbReference type="GO" id="GO:0005886">
    <property type="term" value="C:plasma membrane"/>
    <property type="evidence" value="ECO:0007669"/>
    <property type="project" value="TreeGrafter"/>
</dbReference>
<evidence type="ECO:0000256" key="1">
    <source>
        <dbReference type="SAM" id="Phobius"/>
    </source>
</evidence>
<gene>
    <name evidence="2" type="ORF">B1B_09886</name>
</gene>
<reference evidence="2" key="1">
    <citation type="submission" date="2013-08" db="EMBL/GenBank/DDBJ databases">
        <authorList>
            <person name="Mendez C."/>
            <person name="Richter M."/>
            <person name="Ferrer M."/>
            <person name="Sanchez J."/>
        </authorList>
    </citation>
    <scope>NUCLEOTIDE SEQUENCE</scope>
</reference>
<dbReference type="AlphaFoldDB" id="T1BL50"/>
<feature type="transmembrane region" description="Helical" evidence="1">
    <location>
        <begin position="198"/>
        <end position="216"/>
    </location>
</feature>
<comment type="caution">
    <text evidence="2">The sequence shown here is derived from an EMBL/GenBank/DDBJ whole genome shotgun (WGS) entry which is preliminary data.</text>
</comment>
<accession>T1BL50</accession>
<name>T1BL50_9ZZZZ</name>
<dbReference type="PANTHER" id="PTHR35804:SF1">
    <property type="entry name" value="LYSINE EXPORTER LYSO"/>
    <property type="match status" value="1"/>
</dbReference>
<feature type="transmembrane region" description="Helical" evidence="1">
    <location>
        <begin position="262"/>
        <end position="280"/>
    </location>
</feature>
<reference evidence="2" key="2">
    <citation type="journal article" date="2014" name="ISME J.">
        <title>Microbial stratification in low pH oxic and suboxic macroscopic growths along an acid mine drainage.</title>
        <authorList>
            <person name="Mendez-Garcia C."/>
            <person name="Mesa V."/>
            <person name="Sprenger R.R."/>
            <person name="Richter M."/>
            <person name="Diez M.S."/>
            <person name="Solano J."/>
            <person name="Bargiela R."/>
            <person name="Golyshina O.V."/>
            <person name="Manteca A."/>
            <person name="Ramos J.L."/>
            <person name="Gallego J.R."/>
            <person name="Llorente I."/>
            <person name="Martins Dos Santos V.A."/>
            <person name="Jensen O.N."/>
            <person name="Pelaez A.I."/>
            <person name="Sanchez J."/>
            <person name="Ferrer M."/>
        </authorList>
    </citation>
    <scope>NUCLEOTIDE SEQUENCE</scope>
</reference>
<sequence length="281" mass="29040">MEFDPFLYVAFVAGYLIGWRWRPSTPWILRATIATIVALVFLLGASLTDVSPATLAPSVALAIGFAGLILACTLAIYAVLPHRTVVGPVRAVPQTPERVPLSVVLIGALFAGYALALVLPLPAASAIPYALYILLALVGLGIQLHWETLRRVWVPAVAAITGALIAGGIYALATGTSVAASLAMSSGFGWYTLDGPLVAARLGATLGLVAFLANFLRENLTMVLAPVVGRRVKGEGLAAMGGATAMDTTLYFVVRYGEADAGSLALGSGLILTVAASLLVP</sequence>
<keyword evidence="1" id="KW-1133">Transmembrane helix</keyword>
<feature type="non-terminal residue" evidence="2">
    <location>
        <position position="281"/>
    </location>
</feature>